<feature type="transmembrane region" description="Helical" evidence="1">
    <location>
        <begin position="209"/>
        <end position="229"/>
    </location>
</feature>
<keyword evidence="1" id="KW-0472">Membrane</keyword>
<evidence type="ECO:0000313" key="2">
    <source>
        <dbReference type="EMBL" id="PRW56611.1"/>
    </source>
</evidence>
<keyword evidence="1" id="KW-0812">Transmembrane</keyword>
<organism evidence="2 3">
    <name type="scientific">Chlorella sorokiniana</name>
    <name type="common">Freshwater green alga</name>
    <dbReference type="NCBI Taxonomy" id="3076"/>
    <lineage>
        <taxon>Eukaryota</taxon>
        <taxon>Viridiplantae</taxon>
        <taxon>Chlorophyta</taxon>
        <taxon>core chlorophytes</taxon>
        <taxon>Trebouxiophyceae</taxon>
        <taxon>Chlorellales</taxon>
        <taxon>Chlorellaceae</taxon>
        <taxon>Chlorella clade</taxon>
        <taxon>Chlorella</taxon>
    </lineage>
</organism>
<feature type="transmembrane region" description="Helical" evidence="1">
    <location>
        <begin position="309"/>
        <end position="333"/>
    </location>
</feature>
<keyword evidence="1" id="KW-1133">Transmembrane helix</keyword>
<accession>A0A2P6TRC3</accession>
<dbReference type="Pfam" id="PF13593">
    <property type="entry name" value="SBF_like"/>
    <property type="match status" value="1"/>
</dbReference>
<comment type="caution">
    <text evidence="2">The sequence shown here is derived from an EMBL/GenBank/DDBJ whole genome shotgun (WGS) entry which is preliminary data.</text>
</comment>
<dbReference type="Proteomes" id="UP000239899">
    <property type="component" value="Unassembled WGS sequence"/>
</dbReference>
<gene>
    <name evidence="2" type="ORF">C2E21_4588</name>
</gene>
<reference evidence="2 3" key="1">
    <citation type="journal article" date="2018" name="Plant J.">
        <title>Genome sequences of Chlorella sorokiniana UTEX 1602 and Micractinium conductrix SAG 241.80: implications to maltose excretion by a green alga.</title>
        <authorList>
            <person name="Arriola M.B."/>
            <person name="Velmurugan N."/>
            <person name="Zhang Y."/>
            <person name="Plunkett M.H."/>
            <person name="Hondzo H."/>
            <person name="Barney B.M."/>
        </authorList>
    </citation>
    <scope>NUCLEOTIDE SEQUENCE [LARGE SCALE GENOMIC DNA]</scope>
    <source>
        <strain evidence="3">UTEX 1602</strain>
    </source>
</reference>
<feature type="transmembrane region" description="Helical" evidence="1">
    <location>
        <begin position="112"/>
        <end position="134"/>
    </location>
</feature>
<dbReference type="PANTHER" id="PTHR18640">
    <property type="entry name" value="SOLUTE CARRIER FAMILY 10 MEMBER 7"/>
    <property type="match status" value="1"/>
</dbReference>
<evidence type="ECO:0000313" key="3">
    <source>
        <dbReference type="Proteomes" id="UP000239899"/>
    </source>
</evidence>
<feature type="transmembrane region" description="Helical" evidence="1">
    <location>
        <begin position="146"/>
        <end position="171"/>
    </location>
</feature>
<dbReference type="PANTHER" id="PTHR18640:SF10">
    <property type="entry name" value="SODIUM_METABOLITE COTRANSPORTER BASS4, CHLOROPLASTIC-RELATED"/>
    <property type="match status" value="1"/>
</dbReference>
<feature type="transmembrane region" description="Helical" evidence="1">
    <location>
        <begin position="177"/>
        <end position="197"/>
    </location>
</feature>
<dbReference type="InterPro" id="IPR016833">
    <property type="entry name" value="Put_Na-Bile_cotransptr"/>
</dbReference>
<feature type="transmembrane region" description="Helical" evidence="1">
    <location>
        <begin position="353"/>
        <end position="374"/>
    </location>
</feature>
<dbReference type="GO" id="GO:0009941">
    <property type="term" value="C:chloroplast envelope"/>
    <property type="evidence" value="ECO:0007669"/>
    <property type="project" value="TreeGrafter"/>
</dbReference>
<feature type="transmembrane region" description="Helical" evidence="1">
    <location>
        <begin position="83"/>
        <end position="106"/>
    </location>
</feature>
<dbReference type="Gene3D" id="1.20.1530.20">
    <property type="match status" value="1"/>
</dbReference>
<dbReference type="EMBL" id="LHPG02000008">
    <property type="protein sequence ID" value="PRW56611.1"/>
    <property type="molecule type" value="Genomic_DNA"/>
</dbReference>
<dbReference type="AlphaFoldDB" id="A0A2P6TRC3"/>
<dbReference type="InterPro" id="IPR038770">
    <property type="entry name" value="Na+/solute_symporter_sf"/>
</dbReference>
<proteinExistence type="predicted"/>
<feature type="transmembrane region" description="Helical" evidence="1">
    <location>
        <begin position="380"/>
        <end position="402"/>
    </location>
</feature>
<sequence>MLTARAASAVPLCTAPRPSLQPCNRLVTGLSHYWTADDVARRLPRTAARRLVAAAAAGAAPAVAAAASSEPAQPAQPSLLQRLGAFLATNYLPCGLLTAVVLGWCLPAAGTAAAAAGVGPAATIGIFFISGLLLQRGESMAALRSTVAVAYGLTTVLLITPLLALAIVRLPLQPPEVALGLAIFCCMPTTLSANVMLTTASGGNTAVALLLTIASNTLAVFTIPVMLSLVLGNAAGLTSFNPMELFRNLVTAVLLPLMAGAATQALLPGAQYWKRDHRKLLNYLSGACLCTVPWMQASKASAAGLPLSPAIVLSAAASAVGLHALLLAANLAVTRLVRFNADPAQQLAIRKAVVLASSMKTIPVAVAVITQLSSVLGPGVGFAVLPCVLAHLLQTMLASALVGRWNRREAAGLPPLD</sequence>
<protein>
    <submittedName>
        <fullName evidence="2">Sodium metabolite cotransporter chloroplastic</fullName>
    </submittedName>
</protein>
<keyword evidence="3" id="KW-1185">Reference proteome</keyword>
<feature type="transmembrane region" description="Helical" evidence="1">
    <location>
        <begin position="249"/>
        <end position="268"/>
    </location>
</feature>
<name>A0A2P6TRC3_CHLSO</name>
<evidence type="ECO:0000256" key="1">
    <source>
        <dbReference type="SAM" id="Phobius"/>
    </source>
</evidence>
<dbReference type="OrthoDB" id="188035at2759"/>